<dbReference type="OrthoDB" id="395856at2"/>
<dbReference type="InterPro" id="IPR006311">
    <property type="entry name" value="TAT_signal"/>
</dbReference>
<dbReference type="EMBL" id="RZYA01000002">
    <property type="protein sequence ID" value="RVU27948.1"/>
    <property type="molecule type" value="Genomic_DNA"/>
</dbReference>
<gene>
    <name evidence="2" type="ORF">EOT10_06650</name>
</gene>
<keyword evidence="3" id="KW-1185">Reference proteome</keyword>
<dbReference type="Gene3D" id="3.40.50.1000">
    <property type="entry name" value="HAD superfamily/HAD-like"/>
    <property type="match status" value="1"/>
</dbReference>
<evidence type="ECO:0000313" key="2">
    <source>
        <dbReference type="EMBL" id="RVU27948.1"/>
    </source>
</evidence>
<dbReference type="Pfam" id="PF03767">
    <property type="entry name" value="Acid_phosphat_B"/>
    <property type="match status" value="1"/>
</dbReference>
<reference evidence="2 3" key="1">
    <citation type="submission" date="2019-01" db="EMBL/GenBank/DDBJ databases">
        <title>Genome sequences of Streptomyces and Rhizobium isolates collected from root and soil.</title>
        <authorList>
            <person name="Chhettri S."/>
            <person name="Sevigny J.L."/>
            <person name="Sen A."/>
            <person name="Ennis N."/>
            <person name="Tisa L."/>
        </authorList>
    </citation>
    <scope>NUCLEOTIDE SEQUENCE [LARGE SCALE GENOMIC DNA]</scope>
    <source>
        <strain evidence="2 3">San01</strain>
    </source>
</reference>
<comment type="caution">
    <text evidence="2">The sequence shown here is derived from an EMBL/GenBank/DDBJ whole genome shotgun (WGS) entry which is preliminary data.</text>
</comment>
<dbReference type="PANTHER" id="PTHR31284:SF10">
    <property type="entry name" value="ACID PHOSPHATASE-LIKE PROTEIN"/>
    <property type="match status" value="1"/>
</dbReference>
<dbReference type="InterPro" id="IPR036412">
    <property type="entry name" value="HAD-like_sf"/>
</dbReference>
<dbReference type="PROSITE" id="PS51318">
    <property type="entry name" value="TAT"/>
    <property type="match status" value="1"/>
</dbReference>
<accession>A0A3S2Z3R5</accession>
<protein>
    <submittedName>
        <fullName evidence="2">Acid phosphatase</fullName>
    </submittedName>
</protein>
<evidence type="ECO:0000256" key="1">
    <source>
        <dbReference type="ARBA" id="ARBA00022729"/>
    </source>
</evidence>
<organism evidence="2 3">
    <name type="scientific">Streptomyces antnestii</name>
    <dbReference type="NCBI Taxonomy" id="2494256"/>
    <lineage>
        <taxon>Bacteria</taxon>
        <taxon>Bacillati</taxon>
        <taxon>Actinomycetota</taxon>
        <taxon>Actinomycetes</taxon>
        <taxon>Kitasatosporales</taxon>
        <taxon>Streptomycetaceae</taxon>
        <taxon>Streptomyces</taxon>
    </lineage>
</organism>
<dbReference type="InterPro" id="IPR005519">
    <property type="entry name" value="Acid_phosphat_B-like"/>
</dbReference>
<sequence>MALSRRTVVTGIAGGSVLSAAGRAQAGTADDAVQNILSTAGAWRQTAAERDMLYRQAFNIARDRIDAVLRGRGQQHRGSRPLAVISDVDDTVLSSDTYWARLVSAGKQAFDDDMWDAWVRENGPTATPGAVEFTHYAQSKGVEVFYVSSRDQGPDTQELGIANLRHVGLAFADDAHVNMLRESSNKEPAQQAVAAGHDVIAYLGDNLNDFRRRYYVTSVAQRKALATEDAEHFGRDFILFPNNTDGHWIRAVFGESEPADTPAYRARMLQAAEGLVN</sequence>
<dbReference type="AlphaFoldDB" id="A0A3S2Z3R5"/>
<dbReference type="PANTHER" id="PTHR31284">
    <property type="entry name" value="ACID PHOSPHATASE-LIKE PROTEIN"/>
    <property type="match status" value="1"/>
</dbReference>
<dbReference type="RefSeq" id="WP_127827103.1">
    <property type="nucleotide sequence ID" value="NZ_RZYA01000002.1"/>
</dbReference>
<evidence type="ECO:0000313" key="3">
    <source>
        <dbReference type="Proteomes" id="UP000283128"/>
    </source>
</evidence>
<keyword evidence="1" id="KW-0732">Signal</keyword>
<dbReference type="SUPFAM" id="SSF56784">
    <property type="entry name" value="HAD-like"/>
    <property type="match status" value="1"/>
</dbReference>
<dbReference type="InterPro" id="IPR023214">
    <property type="entry name" value="HAD_sf"/>
</dbReference>
<proteinExistence type="predicted"/>
<dbReference type="Proteomes" id="UP000283128">
    <property type="component" value="Unassembled WGS sequence"/>
</dbReference>
<name>A0A3S2Z3R5_9ACTN</name>